<evidence type="ECO:0000256" key="3">
    <source>
        <dbReference type="ARBA" id="ARBA00022692"/>
    </source>
</evidence>
<dbReference type="PANTHER" id="PTHR36115">
    <property type="entry name" value="PROLINE-RICH ANTIGEN HOMOLOG-RELATED"/>
    <property type="match status" value="1"/>
</dbReference>
<evidence type="ECO:0000256" key="4">
    <source>
        <dbReference type="ARBA" id="ARBA00022989"/>
    </source>
</evidence>
<evidence type="ECO:0000313" key="8">
    <source>
        <dbReference type="EMBL" id="MRX55382.1"/>
    </source>
</evidence>
<organism evidence="8 9">
    <name type="scientific">Metabacillus idriensis</name>
    <dbReference type="NCBI Taxonomy" id="324768"/>
    <lineage>
        <taxon>Bacteria</taxon>
        <taxon>Bacillati</taxon>
        <taxon>Bacillota</taxon>
        <taxon>Bacilli</taxon>
        <taxon>Bacillales</taxon>
        <taxon>Bacillaceae</taxon>
        <taxon>Metabacillus</taxon>
    </lineage>
</organism>
<dbReference type="EMBL" id="WKKF01000004">
    <property type="protein sequence ID" value="MRX55382.1"/>
    <property type="molecule type" value="Genomic_DNA"/>
</dbReference>
<accession>A0A6I2MDP0</accession>
<proteinExistence type="predicted"/>
<dbReference type="GO" id="GO:0005886">
    <property type="term" value="C:plasma membrane"/>
    <property type="evidence" value="ECO:0007669"/>
    <property type="project" value="UniProtKB-SubCell"/>
</dbReference>
<evidence type="ECO:0000256" key="2">
    <source>
        <dbReference type="ARBA" id="ARBA00022475"/>
    </source>
</evidence>
<feature type="domain" description="RDD" evidence="7">
    <location>
        <begin position="29"/>
        <end position="154"/>
    </location>
</feature>
<reference evidence="8 9" key="1">
    <citation type="submission" date="2019-11" db="EMBL/GenBank/DDBJ databases">
        <title>Bacillus idriensis genome.</title>
        <authorList>
            <person name="Konopka E.N."/>
            <person name="Newman J.D."/>
        </authorList>
    </citation>
    <scope>NUCLEOTIDE SEQUENCE [LARGE SCALE GENOMIC DNA]</scope>
    <source>
        <strain evidence="8 9">DSM 19097</strain>
    </source>
</reference>
<evidence type="ECO:0000313" key="9">
    <source>
        <dbReference type="Proteomes" id="UP000441585"/>
    </source>
</evidence>
<gene>
    <name evidence="8" type="ORF">GJU41_15575</name>
</gene>
<dbReference type="PANTHER" id="PTHR36115:SF9">
    <property type="entry name" value="LMO1584 PROTEIN"/>
    <property type="match status" value="1"/>
</dbReference>
<dbReference type="AlphaFoldDB" id="A0A6I2MDP0"/>
<protein>
    <submittedName>
        <fullName evidence="8">RDD family protein</fullName>
    </submittedName>
</protein>
<sequence>MDATYEEGHNHEQPFQRIEESHPVMNVHYAGFWLRFWAYLIDLIVIGSVNRIVFHPLFTWLEIPTSDNFIFSPIQICTAVSFYLYFVFMTKYLGQTLGKMVFGLKVISLKNEKLSWSTVLFRELIGRFISKFTWIGYAVTAFTPKKQGVHDLFADTSVITEYLKKNEPAAE</sequence>
<keyword evidence="4 6" id="KW-1133">Transmembrane helix</keyword>
<feature type="transmembrane region" description="Helical" evidence="6">
    <location>
        <begin position="36"/>
        <end position="58"/>
    </location>
</feature>
<dbReference type="Pfam" id="PF06271">
    <property type="entry name" value="RDD"/>
    <property type="match status" value="1"/>
</dbReference>
<dbReference type="InterPro" id="IPR051791">
    <property type="entry name" value="Pra-immunoreactive"/>
</dbReference>
<keyword evidence="5 6" id="KW-0472">Membrane</keyword>
<keyword evidence="2" id="KW-1003">Cell membrane</keyword>
<feature type="transmembrane region" description="Helical" evidence="6">
    <location>
        <begin position="70"/>
        <end position="90"/>
    </location>
</feature>
<evidence type="ECO:0000259" key="7">
    <source>
        <dbReference type="Pfam" id="PF06271"/>
    </source>
</evidence>
<dbReference type="InterPro" id="IPR010432">
    <property type="entry name" value="RDD"/>
</dbReference>
<evidence type="ECO:0000256" key="5">
    <source>
        <dbReference type="ARBA" id="ARBA00023136"/>
    </source>
</evidence>
<name>A0A6I2MDP0_9BACI</name>
<keyword evidence="3 6" id="KW-0812">Transmembrane</keyword>
<dbReference type="RefSeq" id="WP_070876488.1">
    <property type="nucleotide sequence ID" value="NZ_CAJFZX010000001.1"/>
</dbReference>
<dbReference type="Proteomes" id="UP000441585">
    <property type="component" value="Unassembled WGS sequence"/>
</dbReference>
<comment type="caution">
    <text evidence="8">The sequence shown here is derived from an EMBL/GenBank/DDBJ whole genome shotgun (WGS) entry which is preliminary data.</text>
</comment>
<keyword evidence="9" id="KW-1185">Reference proteome</keyword>
<evidence type="ECO:0000256" key="6">
    <source>
        <dbReference type="SAM" id="Phobius"/>
    </source>
</evidence>
<comment type="subcellular location">
    <subcellularLocation>
        <location evidence="1">Cell membrane</location>
        <topology evidence="1">Multi-pass membrane protein</topology>
    </subcellularLocation>
</comment>
<evidence type="ECO:0000256" key="1">
    <source>
        <dbReference type="ARBA" id="ARBA00004651"/>
    </source>
</evidence>